<evidence type="ECO:0000259" key="10">
    <source>
        <dbReference type="Pfam" id="PF07992"/>
    </source>
</evidence>
<dbReference type="InterPro" id="IPR054585">
    <property type="entry name" value="NDH2-like_C"/>
</dbReference>
<keyword evidence="7" id="KW-0520">NAD</keyword>
<evidence type="ECO:0000256" key="7">
    <source>
        <dbReference type="ARBA" id="ARBA00023027"/>
    </source>
</evidence>
<keyword evidence="5" id="KW-0809">Transit peptide</keyword>
<reference evidence="12" key="2">
    <citation type="journal article" date="2021" name="PeerJ">
        <title>Extensive microbial diversity within the chicken gut microbiome revealed by metagenomics and culture.</title>
        <authorList>
            <person name="Gilroy R."/>
            <person name="Ravi A."/>
            <person name="Getino M."/>
            <person name="Pursley I."/>
            <person name="Horton D.L."/>
            <person name="Alikhan N.F."/>
            <person name="Baker D."/>
            <person name="Gharbi K."/>
            <person name="Hall N."/>
            <person name="Watson M."/>
            <person name="Adriaenssens E.M."/>
            <person name="Foster-Nyarko E."/>
            <person name="Jarju S."/>
            <person name="Secka A."/>
            <person name="Antonio M."/>
            <person name="Oren A."/>
            <person name="Chaudhuri R.R."/>
            <person name="La Ragione R."/>
            <person name="Hildebrand F."/>
            <person name="Pallen M.J."/>
        </authorList>
    </citation>
    <scope>NUCLEOTIDE SEQUENCE</scope>
    <source>
        <strain evidence="12">6919</strain>
    </source>
</reference>
<evidence type="ECO:0000256" key="9">
    <source>
        <dbReference type="SAM" id="Phobius"/>
    </source>
</evidence>
<feature type="domain" description="External alternative NADH-ubiquinone oxidoreductase-like C-terminal" evidence="11">
    <location>
        <begin position="346"/>
        <end position="402"/>
    </location>
</feature>
<name>A0A9D9NJ01_9BACT</name>
<feature type="domain" description="FAD/NAD(P)-binding" evidence="10">
    <location>
        <begin position="6"/>
        <end position="324"/>
    </location>
</feature>
<proteinExistence type="inferred from homology"/>
<dbReference type="PRINTS" id="PR00411">
    <property type="entry name" value="PNDRDTASEI"/>
</dbReference>
<evidence type="ECO:0000256" key="3">
    <source>
        <dbReference type="ARBA" id="ARBA00022630"/>
    </source>
</evidence>
<dbReference type="Pfam" id="PF07992">
    <property type="entry name" value="Pyr_redox_2"/>
    <property type="match status" value="1"/>
</dbReference>
<evidence type="ECO:0000313" key="12">
    <source>
        <dbReference type="EMBL" id="MBO8475549.1"/>
    </source>
</evidence>
<evidence type="ECO:0000256" key="1">
    <source>
        <dbReference type="ARBA" id="ARBA00005272"/>
    </source>
</evidence>
<keyword evidence="9" id="KW-0472">Membrane</keyword>
<keyword evidence="9" id="KW-1133">Transmembrane helix</keyword>
<evidence type="ECO:0000256" key="4">
    <source>
        <dbReference type="ARBA" id="ARBA00022827"/>
    </source>
</evidence>
<evidence type="ECO:0000256" key="2">
    <source>
        <dbReference type="ARBA" id="ARBA00012637"/>
    </source>
</evidence>
<comment type="caution">
    <text evidence="12">The sequence shown here is derived from an EMBL/GenBank/DDBJ whole genome shotgun (WGS) entry which is preliminary data.</text>
</comment>
<keyword evidence="6" id="KW-0560">Oxidoreductase</keyword>
<protein>
    <recommendedName>
        <fullName evidence="2">NADH:ubiquinone reductase (non-electrogenic)</fullName>
        <ecNumber evidence="2">1.6.5.9</ecNumber>
    </recommendedName>
</protein>
<dbReference type="PANTHER" id="PTHR43706:SF47">
    <property type="entry name" value="EXTERNAL NADH-UBIQUINONE OXIDOREDUCTASE 1, MITOCHONDRIAL-RELATED"/>
    <property type="match status" value="1"/>
</dbReference>
<dbReference type="InterPro" id="IPR036188">
    <property type="entry name" value="FAD/NAD-bd_sf"/>
</dbReference>
<dbReference type="InterPro" id="IPR045024">
    <property type="entry name" value="NDH-2"/>
</dbReference>
<keyword evidence="9" id="KW-0812">Transmembrane</keyword>
<reference evidence="12" key="1">
    <citation type="submission" date="2020-10" db="EMBL/GenBank/DDBJ databases">
        <authorList>
            <person name="Gilroy R."/>
        </authorList>
    </citation>
    <scope>NUCLEOTIDE SEQUENCE</scope>
    <source>
        <strain evidence="12">6919</strain>
    </source>
</reference>
<feature type="transmembrane region" description="Helical" evidence="9">
    <location>
        <begin position="392"/>
        <end position="411"/>
    </location>
</feature>
<dbReference type="Gene3D" id="3.50.50.100">
    <property type="match status" value="1"/>
</dbReference>
<dbReference type="InterPro" id="IPR023753">
    <property type="entry name" value="FAD/NAD-binding_dom"/>
</dbReference>
<evidence type="ECO:0000256" key="5">
    <source>
        <dbReference type="ARBA" id="ARBA00022946"/>
    </source>
</evidence>
<gene>
    <name evidence="12" type="ORF">IAB88_00990</name>
</gene>
<sequence>MDNLEHIVIIGGGFAGLNLAKKLDKDKYKVTIIDKHNFHCFPPLFYQIASSGLEPSSISFPFRREMRRLKNVNFHLGQVSEIIPEKNIVKTQFEEMHYDKLIIATGTTNNFFNNPSLKEKVHTLKSTAEAIRLRNEILDRLERACITKDKKRKQELLSFVVIGGGPTGVEIAGALGEMKRYILKREYPEISKEDVRVILIEGTDRFLRTMSERASQDAETYLGHLMIETRLNCLMESYENNIVHLSNGENIYCETLIWTAGVTGNTMKGIPSESIGRGNRYIIDEKFNIKGYNNIYAIGDIALLCDLSHPNGYPQLAQVAIQQANYLAMMLNGKTKTKQQFQYIDKGSMATIGRNRAVCDLKYSYLYGRPAWFVWMFIHLISILGMRNKVNVLINWIWAYIFYTTSLRLLIRPVKYPIRKHWVDD</sequence>
<comment type="similarity">
    <text evidence="1">Belongs to the NADH dehydrogenase family.</text>
</comment>
<dbReference type="EC" id="1.6.5.9" evidence="2"/>
<organism evidence="12 13">
    <name type="scientific">Candidatus Limisoma faecipullorum</name>
    <dbReference type="NCBI Taxonomy" id="2840854"/>
    <lineage>
        <taxon>Bacteria</taxon>
        <taxon>Pseudomonadati</taxon>
        <taxon>Bacteroidota</taxon>
        <taxon>Bacteroidia</taxon>
        <taxon>Bacteroidales</taxon>
        <taxon>Candidatus Limisoma</taxon>
    </lineage>
</organism>
<dbReference type="PANTHER" id="PTHR43706">
    <property type="entry name" value="NADH DEHYDROGENASE"/>
    <property type="match status" value="1"/>
</dbReference>
<keyword evidence="3" id="KW-0285">Flavoprotein</keyword>
<evidence type="ECO:0000256" key="6">
    <source>
        <dbReference type="ARBA" id="ARBA00023002"/>
    </source>
</evidence>
<comment type="catalytic activity">
    <reaction evidence="8">
        <text>a quinone + NADH + H(+) = a quinol + NAD(+)</text>
        <dbReference type="Rhea" id="RHEA:46160"/>
        <dbReference type="ChEBI" id="CHEBI:15378"/>
        <dbReference type="ChEBI" id="CHEBI:24646"/>
        <dbReference type="ChEBI" id="CHEBI:57540"/>
        <dbReference type="ChEBI" id="CHEBI:57945"/>
        <dbReference type="ChEBI" id="CHEBI:132124"/>
        <dbReference type="EC" id="1.6.5.9"/>
    </reaction>
</comment>
<feature type="transmembrane region" description="Helical" evidence="9">
    <location>
        <begin position="366"/>
        <end position="386"/>
    </location>
</feature>
<accession>A0A9D9NJ01</accession>
<evidence type="ECO:0000259" key="11">
    <source>
        <dbReference type="Pfam" id="PF22366"/>
    </source>
</evidence>
<dbReference type="SUPFAM" id="SSF51905">
    <property type="entry name" value="FAD/NAD(P)-binding domain"/>
    <property type="match status" value="2"/>
</dbReference>
<keyword evidence="4" id="KW-0274">FAD</keyword>
<dbReference type="EMBL" id="JADIMC010000013">
    <property type="protein sequence ID" value="MBO8475549.1"/>
    <property type="molecule type" value="Genomic_DNA"/>
</dbReference>
<dbReference type="AlphaFoldDB" id="A0A9D9NJ01"/>
<dbReference type="GO" id="GO:0050136">
    <property type="term" value="F:NADH dehydrogenase (quinone) (non-electrogenic) activity"/>
    <property type="evidence" value="ECO:0007669"/>
    <property type="project" value="UniProtKB-EC"/>
</dbReference>
<dbReference type="PRINTS" id="PR00368">
    <property type="entry name" value="FADPNR"/>
</dbReference>
<dbReference type="Pfam" id="PF22366">
    <property type="entry name" value="NDH2_C"/>
    <property type="match status" value="1"/>
</dbReference>
<dbReference type="Proteomes" id="UP000823598">
    <property type="component" value="Unassembled WGS sequence"/>
</dbReference>
<evidence type="ECO:0000313" key="13">
    <source>
        <dbReference type="Proteomes" id="UP000823598"/>
    </source>
</evidence>
<evidence type="ECO:0000256" key="8">
    <source>
        <dbReference type="ARBA" id="ARBA00047599"/>
    </source>
</evidence>